<dbReference type="GO" id="GO:0006526">
    <property type="term" value="P:L-arginine biosynthetic process"/>
    <property type="evidence" value="ECO:0007669"/>
    <property type="project" value="UniProtKB-KW"/>
</dbReference>
<keyword evidence="10" id="KW-0170">Cobalt</keyword>
<organism evidence="13 14">
    <name type="scientific">Actinobacillus pleuropneumoniae</name>
    <name type="common">Haemophilus pleuropneumoniae</name>
    <dbReference type="NCBI Taxonomy" id="715"/>
    <lineage>
        <taxon>Bacteria</taxon>
        <taxon>Pseudomonadati</taxon>
        <taxon>Pseudomonadota</taxon>
        <taxon>Gammaproteobacteria</taxon>
        <taxon>Pasteurellales</taxon>
        <taxon>Pasteurellaceae</taxon>
        <taxon>Actinobacillus</taxon>
    </lineage>
</organism>
<dbReference type="Pfam" id="PF01546">
    <property type="entry name" value="Peptidase_M20"/>
    <property type="match status" value="1"/>
</dbReference>
<dbReference type="PANTHER" id="PTHR43808">
    <property type="entry name" value="ACETYLORNITHINE DEACETYLASE"/>
    <property type="match status" value="1"/>
</dbReference>
<evidence type="ECO:0000256" key="2">
    <source>
        <dbReference type="ARBA" id="ARBA00004496"/>
    </source>
</evidence>
<comment type="subcellular location">
    <subcellularLocation>
        <location evidence="2">Cytoplasm</location>
    </subcellularLocation>
</comment>
<dbReference type="HAMAP" id="MF_01108">
    <property type="entry name" value="ArgE"/>
    <property type="match status" value="1"/>
</dbReference>
<dbReference type="EMBL" id="LR134515">
    <property type="protein sequence ID" value="VEJ17089.1"/>
    <property type="molecule type" value="Genomic_DNA"/>
</dbReference>
<dbReference type="GO" id="GO:0005737">
    <property type="term" value="C:cytoplasm"/>
    <property type="evidence" value="ECO:0007669"/>
    <property type="project" value="UniProtKB-SubCell"/>
</dbReference>
<dbReference type="PROSITE" id="PS00758">
    <property type="entry name" value="ARGE_DAPE_CPG2_1"/>
    <property type="match status" value="1"/>
</dbReference>
<dbReference type="EC" id="3.5.1.16" evidence="13"/>
<dbReference type="RefSeq" id="WP_005597944.1">
    <property type="nucleotide sequence ID" value="NZ_CBDBSU010000004.1"/>
</dbReference>
<dbReference type="NCBIfam" id="NF003474">
    <property type="entry name" value="PRK05111.1"/>
    <property type="match status" value="1"/>
</dbReference>
<dbReference type="Pfam" id="PF07687">
    <property type="entry name" value="M20_dimer"/>
    <property type="match status" value="1"/>
</dbReference>
<dbReference type="InterPro" id="IPR010169">
    <property type="entry name" value="AcOrn-deacetyl"/>
</dbReference>
<evidence type="ECO:0000313" key="14">
    <source>
        <dbReference type="Proteomes" id="UP000275510"/>
    </source>
</evidence>
<evidence type="ECO:0000259" key="11">
    <source>
        <dbReference type="Pfam" id="PF07687"/>
    </source>
</evidence>
<dbReference type="AlphaFoldDB" id="A0A223MBG6"/>
<evidence type="ECO:0000313" key="13">
    <source>
        <dbReference type="EMBL" id="VEJ17089.1"/>
    </source>
</evidence>
<feature type="domain" description="Peptidase M20 dimerisation" evidence="11">
    <location>
        <begin position="176"/>
        <end position="287"/>
    </location>
</feature>
<dbReference type="PANTHER" id="PTHR43808:SF1">
    <property type="entry name" value="ACETYLORNITHINE DEACETYLASE"/>
    <property type="match status" value="1"/>
</dbReference>
<dbReference type="InterPro" id="IPR011650">
    <property type="entry name" value="Peptidase_M20_dimer"/>
</dbReference>
<dbReference type="InterPro" id="IPR036264">
    <property type="entry name" value="Bact_exopeptidase_dim_dom"/>
</dbReference>
<dbReference type="SUPFAM" id="SSF55031">
    <property type="entry name" value="Bacterial exopeptidase dimerisation domain"/>
    <property type="match status" value="1"/>
</dbReference>
<dbReference type="OMA" id="RLHKGVM"/>
<dbReference type="FunFam" id="3.30.70.360:FF:000003">
    <property type="entry name" value="Acetylornithine deacetylase"/>
    <property type="match status" value="1"/>
</dbReference>
<dbReference type="CDD" id="cd03894">
    <property type="entry name" value="M20_ArgE"/>
    <property type="match status" value="1"/>
</dbReference>
<dbReference type="SUPFAM" id="SSF53187">
    <property type="entry name" value="Zn-dependent exopeptidases"/>
    <property type="match status" value="1"/>
</dbReference>
<evidence type="ECO:0000313" key="12">
    <source>
        <dbReference type="EMBL" id="MCY6523752.1"/>
    </source>
</evidence>
<dbReference type="InterPro" id="IPR002933">
    <property type="entry name" value="Peptidase_M20"/>
</dbReference>
<dbReference type="Gene3D" id="3.30.70.360">
    <property type="match status" value="1"/>
</dbReference>
<evidence type="ECO:0000256" key="9">
    <source>
        <dbReference type="ARBA" id="ARBA00022833"/>
    </source>
</evidence>
<reference evidence="12" key="3">
    <citation type="submission" date="2022-12" db="EMBL/GenBank/DDBJ databases">
        <authorList>
            <person name="Kardos G."/>
            <person name="Sarkozi R."/>
            <person name="Laczko L."/>
            <person name="Marton S."/>
            <person name="Makrai L."/>
            <person name="Banyai K."/>
            <person name="Fodor L."/>
        </authorList>
    </citation>
    <scope>NUCLEOTIDE SEQUENCE</scope>
    <source>
        <strain evidence="12">84/14</strain>
    </source>
</reference>
<dbReference type="Gene3D" id="3.40.630.10">
    <property type="entry name" value="Zn peptidases"/>
    <property type="match status" value="1"/>
</dbReference>
<keyword evidence="7" id="KW-0479">Metal-binding</keyword>
<evidence type="ECO:0000256" key="3">
    <source>
        <dbReference type="ARBA" id="ARBA00005691"/>
    </source>
</evidence>
<sequence>MANTKFIERYRNLIALPTISSLEAAEDQSNKQLIELLATWLADFGFKTEIIRVEGSRDKYNLLATYGEGEGGLLLAGHTDTVPFDEGKWTFNPFTLTEQDGKFYGLGTADMKGFFAFIVDVVSQIDLNKLTKPLRILATADEETTMLGARTFAQHTHIRPDCAIIGEPTSLKPIRAHKGHVGEAVRITGKSGHSSNPDRGINAIELMHQATGYLMNMRNQLREKYHNDLFKVPYPTMNFGNIHGGDAINRICACCELQFDMRPLPNLPVEDLYAMVNENLKPMLEQYSDLIEIRHLHDGIPGYECEHSAQVVQVVEKLLGEKCDAVNYCTEAPFIQQLCPTLVLGPGSIEQAHQPDEFLETKFIEPTRELLTKMILHFCA</sequence>
<dbReference type="InterPro" id="IPR001261">
    <property type="entry name" value="ArgE/DapE_CS"/>
</dbReference>
<gene>
    <name evidence="13" type="primary">argE</name>
    <name evidence="13" type="ORF">NCTC10976_01194</name>
    <name evidence="12" type="ORF">OYG11_05795</name>
</gene>
<dbReference type="PROSITE" id="PS00759">
    <property type="entry name" value="ARGE_DAPE_CPG2_2"/>
    <property type="match status" value="1"/>
</dbReference>
<evidence type="ECO:0000256" key="7">
    <source>
        <dbReference type="ARBA" id="ARBA00022723"/>
    </source>
</evidence>
<evidence type="ECO:0000256" key="4">
    <source>
        <dbReference type="ARBA" id="ARBA00022490"/>
    </source>
</evidence>
<evidence type="ECO:0000256" key="1">
    <source>
        <dbReference type="ARBA" id="ARBA00001947"/>
    </source>
</evidence>
<keyword evidence="4" id="KW-0963">Cytoplasm</keyword>
<dbReference type="Proteomes" id="UP001077788">
    <property type="component" value="Unassembled WGS sequence"/>
</dbReference>
<keyword evidence="9" id="KW-0862">Zinc</keyword>
<dbReference type="GO" id="GO:0008777">
    <property type="term" value="F:acetylornithine deacetylase activity"/>
    <property type="evidence" value="ECO:0007669"/>
    <property type="project" value="UniProtKB-EC"/>
</dbReference>
<dbReference type="Proteomes" id="UP000275510">
    <property type="component" value="Chromosome"/>
</dbReference>
<reference evidence="12" key="2">
    <citation type="journal article" date="2021" name="Vet Sci">
        <title>O-Serogroups and Pathovirotypes of Escherichia coli Isolated from Post-Weaning Piglets Showing Diarrhoea and/or Oedema in South Korea.</title>
        <authorList>
            <person name="Byun J.W."/>
            <person name="Moon B.Y."/>
            <person name="Do K.H."/>
            <person name="Lee K."/>
            <person name="Lee H.Y."/>
            <person name="Kim W.I."/>
            <person name="So B."/>
            <person name="Lee W.K."/>
        </authorList>
    </citation>
    <scope>NUCLEOTIDE SEQUENCE</scope>
    <source>
        <strain evidence="12">84/14</strain>
    </source>
</reference>
<keyword evidence="5" id="KW-0055">Arginine biosynthesis</keyword>
<keyword evidence="6" id="KW-0028">Amino-acid biosynthesis</keyword>
<dbReference type="EMBL" id="JAPQFC010000001">
    <property type="protein sequence ID" value="MCY6523752.1"/>
    <property type="molecule type" value="Genomic_DNA"/>
</dbReference>
<proteinExistence type="inferred from homology"/>
<evidence type="ECO:0000256" key="10">
    <source>
        <dbReference type="ARBA" id="ARBA00023285"/>
    </source>
</evidence>
<name>A0A223MBG6_ACTPL</name>
<comment type="similarity">
    <text evidence="3">Belongs to the peptidase M20A family. ArgE subfamily.</text>
</comment>
<protein>
    <submittedName>
        <fullName evidence="13">Acetylornithine deacetylase</fullName>
        <ecNumber evidence="13">3.5.1.16</ecNumber>
    </submittedName>
</protein>
<comment type="cofactor">
    <cofactor evidence="1">
        <name>Zn(2+)</name>
        <dbReference type="ChEBI" id="CHEBI:29105"/>
    </cofactor>
</comment>
<dbReference type="InterPro" id="IPR050072">
    <property type="entry name" value="Peptidase_M20A"/>
</dbReference>
<keyword evidence="8 13" id="KW-0378">Hydrolase</keyword>
<reference evidence="13 14" key="1">
    <citation type="submission" date="2018-12" db="EMBL/GenBank/DDBJ databases">
        <authorList>
            <consortium name="Pathogen Informatics"/>
        </authorList>
    </citation>
    <scope>NUCLEOTIDE SEQUENCE [LARGE SCALE GENOMIC DNA]</scope>
    <source>
        <strain evidence="13 14">NCTC10976</strain>
    </source>
</reference>
<dbReference type="GO" id="GO:0046872">
    <property type="term" value="F:metal ion binding"/>
    <property type="evidence" value="ECO:0007669"/>
    <property type="project" value="UniProtKB-KW"/>
</dbReference>
<accession>A0A223MBG6</accession>
<evidence type="ECO:0000256" key="8">
    <source>
        <dbReference type="ARBA" id="ARBA00022801"/>
    </source>
</evidence>
<evidence type="ECO:0000256" key="6">
    <source>
        <dbReference type="ARBA" id="ARBA00022605"/>
    </source>
</evidence>
<evidence type="ECO:0000256" key="5">
    <source>
        <dbReference type="ARBA" id="ARBA00022571"/>
    </source>
</evidence>
<dbReference type="NCBIfam" id="TIGR01892">
    <property type="entry name" value="AcOrn-deacetyl"/>
    <property type="match status" value="1"/>
</dbReference>
<dbReference type="GeneID" id="48599318"/>